<dbReference type="AlphaFoldDB" id="A0A0G1EQ39"/>
<reference evidence="1 2" key="1">
    <citation type="journal article" date="2015" name="Nature">
        <title>rRNA introns, odd ribosomes, and small enigmatic genomes across a large radiation of phyla.</title>
        <authorList>
            <person name="Brown C.T."/>
            <person name="Hug L.A."/>
            <person name="Thomas B.C."/>
            <person name="Sharon I."/>
            <person name="Castelle C.J."/>
            <person name="Singh A."/>
            <person name="Wilkins M.J."/>
            <person name="Williams K.H."/>
            <person name="Banfield J.F."/>
        </authorList>
    </citation>
    <scope>NUCLEOTIDE SEQUENCE [LARGE SCALE GENOMIC DNA]</scope>
</reference>
<accession>A0A0G1EQ39</accession>
<dbReference type="STRING" id="1618436.UV59_C0010G0007"/>
<sequence length="69" mass="7872">MLSGKPKEVRERKPIRMGGIILSSDPRSILSVLTKILTEFAKKCYILELKLILTIQSKFSLLITITIRQ</sequence>
<name>A0A0G1EQ39_9BACT</name>
<gene>
    <name evidence="1" type="ORF">UV59_C0010G0007</name>
</gene>
<organism evidence="1 2">
    <name type="scientific">Candidatus Gottesmanbacteria bacterium GW2011_GWA1_43_11</name>
    <dbReference type="NCBI Taxonomy" id="1618436"/>
    <lineage>
        <taxon>Bacteria</taxon>
        <taxon>Candidatus Gottesmaniibacteriota</taxon>
    </lineage>
</organism>
<evidence type="ECO:0000313" key="2">
    <source>
        <dbReference type="Proteomes" id="UP000034543"/>
    </source>
</evidence>
<protein>
    <submittedName>
        <fullName evidence="1">Uncharacterized protein</fullName>
    </submittedName>
</protein>
<dbReference type="EMBL" id="LCFB01000010">
    <property type="protein sequence ID" value="KKS85136.1"/>
    <property type="molecule type" value="Genomic_DNA"/>
</dbReference>
<comment type="caution">
    <text evidence="1">The sequence shown here is derived from an EMBL/GenBank/DDBJ whole genome shotgun (WGS) entry which is preliminary data.</text>
</comment>
<dbReference type="Proteomes" id="UP000034543">
    <property type="component" value="Unassembled WGS sequence"/>
</dbReference>
<proteinExistence type="predicted"/>
<evidence type="ECO:0000313" key="1">
    <source>
        <dbReference type="EMBL" id="KKS85136.1"/>
    </source>
</evidence>